<protein>
    <submittedName>
        <fullName evidence="2">Rab-GAP TBC domain-containing protein</fullName>
    </submittedName>
</protein>
<dbReference type="WBParaSite" id="maker-uti_cns_0007480-snap-gene-0.5-mRNA-1">
    <property type="protein sequence ID" value="maker-uti_cns_0007480-snap-gene-0.5-mRNA-1"/>
    <property type="gene ID" value="maker-uti_cns_0007480-snap-gene-0.5"/>
</dbReference>
<proteinExistence type="predicted"/>
<dbReference type="Proteomes" id="UP000095280">
    <property type="component" value="Unplaced"/>
</dbReference>
<organism evidence="1 2">
    <name type="scientific">Macrostomum lignano</name>
    <dbReference type="NCBI Taxonomy" id="282301"/>
    <lineage>
        <taxon>Eukaryota</taxon>
        <taxon>Metazoa</taxon>
        <taxon>Spiralia</taxon>
        <taxon>Lophotrochozoa</taxon>
        <taxon>Platyhelminthes</taxon>
        <taxon>Rhabditophora</taxon>
        <taxon>Macrostomorpha</taxon>
        <taxon>Macrostomida</taxon>
        <taxon>Macrostomidae</taxon>
        <taxon>Macrostomum</taxon>
    </lineage>
</organism>
<evidence type="ECO:0000313" key="1">
    <source>
        <dbReference type="Proteomes" id="UP000095280"/>
    </source>
</evidence>
<keyword evidence="1" id="KW-1185">Reference proteome</keyword>
<reference evidence="2" key="1">
    <citation type="submission" date="2016-11" db="UniProtKB">
        <authorList>
            <consortium name="WormBaseParasite"/>
        </authorList>
    </citation>
    <scope>IDENTIFICATION</scope>
</reference>
<name>A0A1I8HR53_9PLAT</name>
<sequence length="400" mass="44620">MSGKSLPEHCAKAGSAFCAWQFPNVSMSAATDAKSYAERWGVKPGFLDPFHVAFQCVKRLKGATFVNIAYGPKRQADKSRLCPGLQLYLGRLVMDDKVNQDVKEHISVGSAENLTAVIRKYPCLEQVLLFLMKYLKERGPLIKFKYNTKELLQNVVANPRFLVNTFMTTLCEYELEFQAAVTIGDYLNYLLFVAFAHDIFWVKEVLADVWGPLLIDFVNVGSKGSDTLKESEKRERVKLVTLRLLETIPWERLKNAENFKITINPQVNDSYLKRKSTEAANEIHRLTTRPLSQLTLLSSANEASNSPGGILNLLGDLNTKVSDGNPPAATASDSDDPAAIAEKEAAEQEKKRQAEEAAKKAAAEQENRDFSDQYGYSAEFKEKHAPHGMCKPGFDPTLST</sequence>
<accession>A0A1I8HR53</accession>
<dbReference type="AlphaFoldDB" id="A0A1I8HR53"/>
<evidence type="ECO:0000313" key="2">
    <source>
        <dbReference type="WBParaSite" id="maker-uti_cns_0007480-snap-gene-0.5-mRNA-1"/>
    </source>
</evidence>
<dbReference type="OrthoDB" id="6229385at2759"/>